<keyword evidence="6" id="KW-1185">Reference proteome</keyword>
<gene>
    <name evidence="5" type="ORF">JD78_01243</name>
</gene>
<evidence type="ECO:0000259" key="4">
    <source>
        <dbReference type="Pfam" id="PF09084"/>
    </source>
</evidence>
<dbReference type="GO" id="GO:0042597">
    <property type="term" value="C:periplasmic space"/>
    <property type="evidence" value="ECO:0007669"/>
    <property type="project" value="UniProtKB-SubCell"/>
</dbReference>
<evidence type="ECO:0000256" key="3">
    <source>
        <dbReference type="ARBA" id="ARBA00022729"/>
    </source>
</evidence>
<protein>
    <submittedName>
        <fullName evidence="5">NitT/TauT family transport system substrate-binding protein</fullName>
    </submittedName>
</protein>
<organism evidence="5 6">
    <name type="scientific">Modestobacter roseus</name>
    <dbReference type="NCBI Taxonomy" id="1181884"/>
    <lineage>
        <taxon>Bacteria</taxon>
        <taxon>Bacillati</taxon>
        <taxon>Actinomycetota</taxon>
        <taxon>Actinomycetes</taxon>
        <taxon>Geodermatophilales</taxon>
        <taxon>Geodermatophilaceae</taxon>
        <taxon>Modestobacter</taxon>
    </lineage>
</organism>
<evidence type="ECO:0000313" key="6">
    <source>
        <dbReference type="Proteomes" id="UP000321490"/>
    </source>
</evidence>
<comment type="subcellular location">
    <subcellularLocation>
        <location evidence="1">Periplasm</location>
    </subcellularLocation>
</comment>
<dbReference type="EMBL" id="VLKF01000001">
    <property type="protein sequence ID" value="TWH72721.1"/>
    <property type="molecule type" value="Genomic_DNA"/>
</dbReference>
<accession>A0A562IP13</accession>
<comment type="similarity">
    <text evidence="2">Belongs to the bacterial solute-binding protein SsuA/TauA family.</text>
</comment>
<evidence type="ECO:0000256" key="1">
    <source>
        <dbReference type="ARBA" id="ARBA00004418"/>
    </source>
</evidence>
<sequence>MTGPTTVRLAGGAQGFNWLPVFVAEEQGIFARNGLEIDYQRLGSVDKATTAVREGTADLAITPPEGAVADHLAGGGLRIIGSNSERLPMSLVARPGIPDLAALRGRRIGTSSLTEGTAIYAQQLLRQAGLGYPDDYEFVLAGVHTARWKALQDGEIDAAPQPAPWNFLAEREGYGLLGEIPDVLPEIIFAAVIGNAPWLQENQDAVTRLITSLAEGHAFVNDPANDAVTSPIYQRITTPDEPELAARGLDYTRRLGMWPEGLRVSPRAFDSTVEVMVQAGLLPQDRRDAAAGVLDTRFSRSADH</sequence>
<reference evidence="5 6" key="1">
    <citation type="submission" date="2019-07" db="EMBL/GenBank/DDBJ databases">
        <title>R&amp;d 2014.</title>
        <authorList>
            <person name="Klenk H.-P."/>
        </authorList>
    </citation>
    <scope>NUCLEOTIDE SEQUENCE [LARGE SCALE GENOMIC DNA]</scope>
    <source>
        <strain evidence="5 6">DSM 45764</strain>
    </source>
</reference>
<dbReference type="OrthoDB" id="8877897at2"/>
<dbReference type="RefSeq" id="WP_153360937.1">
    <property type="nucleotide sequence ID" value="NZ_JABGDC010000164.1"/>
</dbReference>
<evidence type="ECO:0000313" key="5">
    <source>
        <dbReference type="EMBL" id="TWH72721.1"/>
    </source>
</evidence>
<dbReference type="InterPro" id="IPR015168">
    <property type="entry name" value="SsuA/THI5"/>
</dbReference>
<dbReference type="SUPFAM" id="SSF53850">
    <property type="entry name" value="Periplasmic binding protein-like II"/>
    <property type="match status" value="1"/>
</dbReference>
<name>A0A562IP13_9ACTN</name>
<evidence type="ECO:0000256" key="2">
    <source>
        <dbReference type="ARBA" id="ARBA00010742"/>
    </source>
</evidence>
<keyword evidence="3" id="KW-0732">Signal</keyword>
<comment type="caution">
    <text evidence="5">The sequence shown here is derived from an EMBL/GenBank/DDBJ whole genome shotgun (WGS) entry which is preliminary data.</text>
</comment>
<dbReference type="AlphaFoldDB" id="A0A562IP13"/>
<proteinExistence type="inferred from homology"/>
<dbReference type="Gene3D" id="3.40.190.10">
    <property type="entry name" value="Periplasmic binding protein-like II"/>
    <property type="match status" value="2"/>
</dbReference>
<dbReference type="PANTHER" id="PTHR30024">
    <property type="entry name" value="ALIPHATIC SULFONATES-BINDING PROTEIN-RELATED"/>
    <property type="match status" value="1"/>
</dbReference>
<feature type="domain" description="SsuA/THI5-like" evidence="4">
    <location>
        <begin position="17"/>
        <end position="220"/>
    </location>
</feature>
<dbReference type="Pfam" id="PF09084">
    <property type="entry name" value="NMT1"/>
    <property type="match status" value="1"/>
</dbReference>
<dbReference type="Proteomes" id="UP000321490">
    <property type="component" value="Unassembled WGS sequence"/>
</dbReference>
<dbReference type="PANTHER" id="PTHR30024:SF47">
    <property type="entry name" value="TAURINE-BINDING PERIPLASMIC PROTEIN"/>
    <property type="match status" value="1"/>
</dbReference>